<evidence type="ECO:0000259" key="2">
    <source>
        <dbReference type="Pfam" id="PF07833"/>
    </source>
</evidence>
<dbReference type="Proteomes" id="UP000243650">
    <property type="component" value="Unassembled WGS sequence"/>
</dbReference>
<evidence type="ECO:0000256" key="1">
    <source>
        <dbReference type="SAM" id="SignalP"/>
    </source>
</evidence>
<comment type="caution">
    <text evidence="3">The sequence shown here is derived from an EMBL/GenBank/DDBJ whole genome shotgun (WGS) entry which is preliminary data.</text>
</comment>
<reference evidence="3 4" key="1">
    <citation type="submission" date="2018-03" db="EMBL/GenBank/DDBJ databases">
        <title>Bacillus urumqiensis sp. nov., a moderately haloalkaliphilic bacterium isolated from a salt lake.</title>
        <authorList>
            <person name="Zhao B."/>
            <person name="Liao Z."/>
        </authorList>
    </citation>
    <scope>NUCLEOTIDE SEQUENCE [LARGE SCALE GENOMIC DNA]</scope>
    <source>
        <strain evidence="3 4">BZ-SZ-XJ18</strain>
    </source>
</reference>
<organism evidence="3 4">
    <name type="scientific">Alkalicoccus urumqiensis</name>
    <name type="common">Bacillus urumqiensis</name>
    <dbReference type="NCBI Taxonomy" id="1548213"/>
    <lineage>
        <taxon>Bacteria</taxon>
        <taxon>Bacillati</taxon>
        <taxon>Bacillota</taxon>
        <taxon>Bacilli</taxon>
        <taxon>Bacillales</taxon>
        <taxon>Bacillaceae</taxon>
        <taxon>Alkalicoccus</taxon>
    </lineage>
</organism>
<proteinExistence type="predicted"/>
<name>A0A2P6MKZ4_ALKUR</name>
<feature type="chain" id="PRO_5015171869" description="Copper amine oxidase-like N-terminal domain-containing protein" evidence="1">
    <location>
        <begin position="26"/>
        <end position="602"/>
    </location>
</feature>
<keyword evidence="1" id="KW-0732">Signal</keyword>
<sequence>MKVKSLMLSAAAAACLTLLPGEAEASNVDVYIDNEQLQPAVPARIEQGTTLVPMRAVFQALDADVYWNQQTKEIASVRGDRDILLTLGRDTAIVNGERVTLRRAPFLDAYTTMVPLRFVSEALGDRVTWNQQEKTVRVTKNIQNPEPEPPEVRPITGSLVEFDRFELQNIDTVYMIGGRSYVPVEPLVSFIDSDVPPVLSGNELRWNDKSYPLVEEDGTKLIAASDFASAVEGTVRWTASEKKLSFSTGITVYQTTSLDKSDYRIPVPTNVEGSSLTGERRLLTSNSPESIYERDAADGTVLWHDGVSGLTGIQEHRVYGHHHNRTDSMMRFAVTIENTSAHPLEVYDAKRISSRSARNWPLYDIGLELAGRTMNDTMQSISKIRVEPGETKQIVRFTARGGEMLGYMNDFSVMALNRQRPVDYTIRTTAATGDTELTELKGSPVKHDGSHARGSWAQSDLSVTLPDYYAGDENVSYSLSNRNTDHFYVSSTSYDPMNAHINPGHFGAEYHVTVPLANDTEDTKTVGVYLSPRGGSYAGAVNMDGQTYLTPPLAPVTESVLLKEIDVEPGTDEFTFDLMHTSGSNLPIAVSLRTMPENDEDE</sequence>
<dbReference type="InterPro" id="IPR012854">
    <property type="entry name" value="Cu_amine_oxidase-like_N"/>
</dbReference>
<dbReference type="PROSITE" id="PS51257">
    <property type="entry name" value="PROKAR_LIPOPROTEIN"/>
    <property type="match status" value="1"/>
</dbReference>
<accession>A0A2P6MKZ4</accession>
<dbReference type="OrthoDB" id="2519728at2"/>
<evidence type="ECO:0000313" key="3">
    <source>
        <dbReference type="EMBL" id="PRO66958.1"/>
    </source>
</evidence>
<dbReference type="Pfam" id="PF07833">
    <property type="entry name" value="Cu_amine_oxidN1"/>
    <property type="match status" value="1"/>
</dbReference>
<dbReference type="RefSeq" id="WP_105957994.1">
    <property type="nucleotide sequence ID" value="NZ_PVNS01000002.1"/>
</dbReference>
<gene>
    <name evidence="3" type="ORF">C6I21_03275</name>
</gene>
<dbReference type="AlphaFoldDB" id="A0A2P6MKZ4"/>
<dbReference type="EMBL" id="PVNS01000002">
    <property type="protein sequence ID" value="PRO66958.1"/>
    <property type="molecule type" value="Genomic_DNA"/>
</dbReference>
<keyword evidence="4" id="KW-1185">Reference proteome</keyword>
<feature type="domain" description="Copper amine oxidase-like N-terminal" evidence="2">
    <location>
        <begin position="32"/>
        <end position="137"/>
    </location>
</feature>
<dbReference type="InterPro" id="IPR036582">
    <property type="entry name" value="Mao_N_sf"/>
</dbReference>
<evidence type="ECO:0000313" key="4">
    <source>
        <dbReference type="Proteomes" id="UP000243650"/>
    </source>
</evidence>
<dbReference type="Gene3D" id="3.30.457.10">
    <property type="entry name" value="Copper amine oxidase-like, N-terminal domain"/>
    <property type="match status" value="1"/>
</dbReference>
<feature type="signal peptide" evidence="1">
    <location>
        <begin position="1"/>
        <end position="25"/>
    </location>
</feature>
<dbReference type="SUPFAM" id="SSF55383">
    <property type="entry name" value="Copper amine oxidase, domain N"/>
    <property type="match status" value="1"/>
</dbReference>
<protein>
    <recommendedName>
        <fullName evidence="2">Copper amine oxidase-like N-terminal domain-containing protein</fullName>
    </recommendedName>
</protein>